<feature type="domain" description="Glycosyltransferase 2-like" evidence="1">
    <location>
        <begin position="10"/>
        <end position="171"/>
    </location>
</feature>
<dbReference type="OrthoDB" id="1805151at2"/>
<dbReference type="AlphaFoldDB" id="A0A3G1KX65"/>
<organism evidence="2 3">
    <name type="scientific">Formimonas warabiya</name>
    <dbReference type="NCBI Taxonomy" id="1761012"/>
    <lineage>
        <taxon>Bacteria</taxon>
        <taxon>Bacillati</taxon>
        <taxon>Bacillota</taxon>
        <taxon>Clostridia</taxon>
        <taxon>Eubacteriales</taxon>
        <taxon>Peptococcaceae</taxon>
        <taxon>Candidatus Formimonas</taxon>
    </lineage>
</organism>
<name>A0A3G1KX65_FORW1</name>
<protein>
    <submittedName>
        <fullName evidence="2">Glycosyl transferase</fullName>
    </submittedName>
</protein>
<dbReference type="InterPro" id="IPR001173">
    <property type="entry name" value="Glyco_trans_2-like"/>
</dbReference>
<sequence length="299" mass="34697">MVPPLLSYITFNRLGLTVQNLPAILQSTDDFEMHIIDNNSYDGTWDYLQSVQDVRIKSKTRVQVNSGQIYALNLNLTHRRPDQYFIAVDNDVHIETKDWISRFMKVFEEFPEVGLLGVQRGYPYPQDLPPVTPQLKNGALYLELDKNSVDPNGAFLPGCCQCLRPELIKEIGYWSEENGFGDIELCFRVSHFTSFKVGFVPSISIRMPQTIECHNCPYESQCHLDKYRNTCFTIYEKLYKNHEFVKKFNWKLIETFKDMKTGARPVYCASALDGNALANHIFNLNWALENFRFYIDNAN</sequence>
<dbReference type="KEGG" id="fwa:DCMF_21305"/>
<dbReference type="Pfam" id="PF00535">
    <property type="entry name" value="Glycos_transf_2"/>
    <property type="match status" value="1"/>
</dbReference>
<dbReference type="SUPFAM" id="SSF53448">
    <property type="entry name" value="Nucleotide-diphospho-sugar transferases"/>
    <property type="match status" value="1"/>
</dbReference>
<reference evidence="2 3" key="1">
    <citation type="submission" date="2016-10" db="EMBL/GenBank/DDBJ databases">
        <title>Complete Genome Sequence of Peptococcaceae strain DCMF.</title>
        <authorList>
            <person name="Edwards R.J."/>
            <person name="Holland S.I."/>
            <person name="Deshpande N.P."/>
            <person name="Wong Y.K."/>
            <person name="Ertan H."/>
            <person name="Manefield M."/>
            <person name="Russell T.L."/>
            <person name="Lee M.J."/>
        </authorList>
    </citation>
    <scope>NUCLEOTIDE SEQUENCE [LARGE SCALE GENOMIC DNA]</scope>
    <source>
        <strain evidence="2 3">DCMF</strain>
    </source>
</reference>
<gene>
    <name evidence="2" type="ORF">DCMF_21305</name>
</gene>
<dbReference type="EMBL" id="CP017634">
    <property type="protein sequence ID" value="ATW26959.1"/>
    <property type="molecule type" value="Genomic_DNA"/>
</dbReference>
<evidence type="ECO:0000313" key="2">
    <source>
        <dbReference type="EMBL" id="ATW26959.1"/>
    </source>
</evidence>
<keyword evidence="3" id="KW-1185">Reference proteome</keyword>
<dbReference type="Gene3D" id="3.90.550.10">
    <property type="entry name" value="Spore Coat Polysaccharide Biosynthesis Protein SpsA, Chain A"/>
    <property type="match status" value="1"/>
</dbReference>
<dbReference type="Proteomes" id="UP000323521">
    <property type="component" value="Chromosome"/>
</dbReference>
<dbReference type="PANTHER" id="PTHR43179">
    <property type="entry name" value="RHAMNOSYLTRANSFERASE WBBL"/>
    <property type="match status" value="1"/>
</dbReference>
<dbReference type="InterPro" id="IPR029044">
    <property type="entry name" value="Nucleotide-diphossugar_trans"/>
</dbReference>
<keyword evidence="2" id="KW-0808">Transferase</keyword>
<dbReference type="RefSeq" id="WP_148138017.1">
    <property type="nucleotide sequence ID" value="NZ_CP017634.1"/>
</dbReference>
<evidence type="ECO:0000313" key="3">
    <source>
        <dbReference type="Proteomes" id="UP000323521"/>
    </source>
</evidence>
<proteinExistence type="predicted"/>
<dbReference type="GO" id="GO:0016740">
    <property type="term" value="F:transferase activity"/>
    <property type="evidence" value="ECO:0007669"/>
    <property type="project" value="UniProtKB-KW"/>
</dbReference>
<dbReference type="PANTHER" id="PTHR43179:SF7">
    <property type="entry name" value="RHAMNOSYLTRANSFERASE WBBL"/>
    <property type="match status" value="1"/>
</dbReference>
<evidence type="ECO:0000259" key="1">
    <source>
        <dbReference type="Pfam" id="PF00535"/>
    </source>
</evidence>
<accession>A0A3G1KX65</accession>